<organism evidence="1 2">
    <name type="scientific">Leptospira weilii str. UI 13098</name>
    <dbReference type="NCBI Taxonomy" id="1088542"/>
    <lineage>
        <taxon>Bacteria</taxon>
        <taxon>Pseudomonadati</taxon>
        <taxon>Spirochaetota</taxon>
        <taxon>Spirochaetia</taxon>
        <taxon>Leptospirales</taxon>
        <taxon>Leptospiraceae</taxon>
        <taxon>Leptospira</taxon>
    </lineage>
</organism>
<evidence type="ECO:0000313" key="2">
    <source>
        <dbReference type="Proteomes" id="UP000012118"/>
    </source>
</evidence>
<dbReference type="Proteomes" id="UP000012118">
    <property type="component" value="Unassembled WGS sequence"/>
</dbReference>
<name>M6QDE9_9LEPT</name>
<evidence type="ECO:0000313" key="1">
    <source>
        <dbReference type="EMBL" id="EMN91250.1"/>
    </source>
</evidence>
<keyword evidence="2" id="KW-1185">Reference proteome</keyword>
<comment type="caution">
    <text evidence="1">The sequence shown here is derived from an EMBL/GenBank/DDBJ whole genome shotgun (WGS) entry which is preliminary data.</text>
</comment>
<gene>
    <name evidence="1" type="ORF">LEP1GSC108_3290</name>
</gene>
<dbReference type="EMBL" id="AHNU02000034">
    <property type="protein sequence ID" value="EMN91250.1"/>
    <property type="molecule type" value="Genomic_DNA"/>
</dbReference>
<dbReference type="RefSeq" id="WP_004502776.1">
    <property type="nucleotide sequence ID" value="NZ_AHNU02000034.1"/>
</dbReference>
<sequence length="138" mass="16303">MKPIKPKRFLVNGNVAHDRRFWRRGRILSQRLEQVIIESKFNLTDIAFKFSVGPNKYDSNLLGPIERSHLSKVIKGIRNTPRYVNALEESWKLPIKTIRQIYKEDKERESKGEKLNFEEIREFANWYISILKSQAVAS</sequence>
<protein>
    <submittedName>
        <fullName evidence="1">Uncharacterized protein</fullName>
    </submittedName>
</protein>
<proteinExistence type="predicted"/>
<accession>M6QDE9</accession>
<reference evidence="1 2" key="1">
    <citation type="submission" date="2013-01" db="EMBL/GenBank/DDBJ databases">
        <authorList>
            <person name="Harkins D.M."/>
            <person name="Durkin A.S."/>
            <person name="Brinkac L.M."/>
            <person name="Haft D.H."/>
            <person name="Selengut J.D."/>
            <person name="Sanka R."/>
            <person name="DePew J."/>
            <person name="Purushe J."/>
            <person name="Chanthongthip A."/>
            <person name="Lattana O."/>
            <person name="Phetsouvanh R."/>
            <person name="Newton P.N."/>
            <person name="Vinetz J.M."/>
            <person name="Sutton G.G."/>
            <person name="Nierman W.C."/>
            <person name="Fouts D.E."/>
        </authorList>
    </citation>
    <scope>NUCLEOTIDE SEQUENCE [LARGE SCALE GENOMIC DNA]</scope>
    <source>
        <strain evidence="1 2">UI 13098</strain>
    </source>
</reference>
<dbReference type="AlphaFoldDB" id="M6QDE9"/>